<proteinExistence type="predicted"/>
<dbReference type="RefSeq" id="XP_012655599.1">
    <property type="nucleotide sequence ID" value="XM_012800145.1"/>
</dbReference>
<evidence type="ECO:0000313" key="1">
    <source>
        <dbReference type="EMBL" id="EWS71855.1"/>
    </source>
</evidence>
<dbReference type="EMBL" id="GG662449">
    <property type="protein sequence ID" value="EWS71855.1"/>
    <property type="molecule type" value="Genomic_DNA"/>
</dbReference>
<keyword evidence="2" id="KW-1185">Reference proteome</keyword>
<gene>
    <name evidence="1" type="ORF">TTHERM_000299929</name>
</gene>
<dbReference type="AlphaFoldDB" id="W7WYC3"/>
<dbReference type="Proteomes" id="UP000009168">
    <property type="component" value="Unassembled WGS sequence"/>
</dbReference>
<name>W7WYC3_TETTS</name>
<protein>
    <submittedName>
        <fullName evidence="1">Uncharacterized protein</fullName>
    </submittedName>
</protein>
<dbReference type="InParanoid" id="W7WYC3"/>
<dbReference type="GeneID" id="24438278"/>
<accession>W7WYC3</accession>
<sequence>MSTNEATIEQNEFIETEQEQKIQVSTLKSIQKKQNHIKKDKKVKDSLELKQQNYQVKHIYHFGSSLLNDLNDGVILIKGDVILPLRGDGQFSRLSNYNKFKKIVCINYDQEIATLEMVFETLSYGIGNFDHIIDLLSQQPNQEQRTISNHLIYHKKRIQELQNIQKMLQQYKQIDMVRNLIEESFQQFVQKMHTQIKTMYKEGQMSFFKYNIFKVDYENADYQMTHCSTSELLLALIGLDPQQAQQFMMRKGILEVLYHSTIFGITGIFLQLKNNFWDQQKPQDFIIKTFDGIDVYAKTKFLIFQNDDPLLKNIFNTKMQHFMILQIFEISQNQIDFLLSYRKAFKQKFDLRVFDNEQDWEYNANAQFFLEKFYSNQK</sequence>
<dbReference type="KEGG" id="tet:TTHERM_000299929"/>
<organism evidence="1 2">
    <name type="scientific">Tetrahymena thermophila (strain SB210)</name>
    <dbReference type="NCBI Taxonomy" id="312017"/>
    <lineage>
        <taxon>Eukaryota</taxon>
        <taxon>Sar</taxon>
        <taxon>Alveolata</taxon>
        <taxon>Ciliophora</taxon>
        <taxon>Intramacronucleata</taxon>
        <taxon>Oligohymenophorea</taxon>
        <taxon>Hymenostomatida</taxon>
        <taxon>Tetrahymenina</taxon>
        <taxon>Tetrahymenidae</taxon>
        <taxon>Tetrahymena</taxon>
    </lineage>
</organism>
<reference evidence="2" key="1">
    <citation type="journal article" date="2006" name="PLoS Biol.">
        <title>Macronuclear genome sequence of the ciliate Tetrahymena thermophila, a model eukaryote.</title>
        <authorList>
            <person name="Eisen J.A."/>
            <person name="Coyne R.S."/>
            <person name="Wu M."/>
            <person name="Wu D."/>
            <person name="Thiagarajan M."/>
            <person name="Wortman J.R."/>
            <person name="Badger J.H."/>
            <person name="Ren Q."/>
            <person name="Amedeo P."/>
            <person name="Jones K.M."/>
            <person name="Tallon L.J."/>
            <person name="Delcher A.L."/>
            <person name="Salzberg S.L."/>
            <person name="Silva J.C."/>
            <person name="Haas B.J."/>
            <person name="Majoros W.H."/>
            <person name="Farzad M."/>
            <person name="Carlton J.M."/>
            <person name="Smith R.K. Jr."/>
            <person name="Garg J."/>
            <person name="Pearlman R.E."/>
            <person name="Karrer K.M."/>
            <person name="Sun L."/>
            <person name="Manning G."/>
            <person name="Elde N.C."/>
            <person name="Turkewitz A.P."/>
            <person name="Asai D.J."/>
            <person name="Wilkes D.E."/>
            <person name="Wang Y."/>
            <person name="Cai H."/>
            <person name="Collins K."/>
            <person name="Stewart B.A."/>
            <person name="Lee S.R."/>
            <person name="Wilamowska K."/>
            <person name="Weinberg Z."/>
            <person name="Ruzzo W.L."/>
            <person name="Wloga D."/>
            <person name="Gaertig J."/>
            <person name="Frankel J."/>
            <person name="Tsao C.-C."/>
            <person name="Gorovsky M.A."/>
            <person name="Keeling P.J."/>
            <person name="Waller R.F."/>
            <person name="Patron N.J."/>
            <person name="Cherry J.M."/>
            <person name="Stover N.A."/>
            <person name="Krieger C.J."/>
            <person name="del Toro C."/>
            <person name="Ryder H.F."/>
            <person name="Williamson S.C."/>
            <person name="Barbeau R.A."/>
            <person name="Hamilton E.P."/>
            <person name="Orias E."/>
        </authorList>
    </citation>
    <scope>NUCLEOTIDE SEQUENCE [LARGE SCALE GENOMIC DNA]</scope>
    <source>
        <strain evidence="2">SB210</strain>
    </source>
</reference>
<evidence type="ECO:0000313" key="2">
    <source>
        <dbReference type="Proteomes" id="UP000009168"/>
    </source>
</evidence>